<dbReference type="AlphaFoldDB" id="A0A2W5SBE5"/>
<reference evidence="1 2" key="1">
    <citation type="submission" date="2017-08" db="EMBL/GenBank/DDBJ databases">
        <title>Infants hospitalized years apart are colonized by the same room-sourced microbial strains.</title>
        <authorList>
            <person name="Brooks B."/>
            <person name="Olm M.R."/>
            <person name="Firek B.A."/>
            <person name="Baker R."/>
            <person name="Thomas B.C."/>
            <person name="Morowitz M.J."/>
            <person name="Banfield J.F."/>
        </authorList>
    </citation>
    <scope>NUCLEOTIDE SEQUENCE [LARGE SCALE GENOMIC DNA]</scope>
    <source>
        <strain evidence="1">S2_003_000_R2_11</strain>
    </source>
</reference>
<proteinExistence type="predicted"/>
<organism evidence="1 2">
    <name type="scientific">Cereibacter sphaeroides</name>
    <name type="common">Rhodobacter sphaeroides</name>
    <dbReference type="NCBI Taxonomy" id="1063"/>
    <lineage>
        <taxon>Bacteria</taxon>
        <taxon>Pseudomonadati</taxon>
        <taxon>Pseudomonadota</taxon>
        <taxon>Alphaproteobacteria</taxon>
        <taxon>Rhodobacterales</taxon>
        <taxon>Paracoccaceae</taxon>
        <taxon>Cereibacter</taxon>
    </lineage>
</organism>
<dbReference type="EMBL" id="QFQS01000001">
    <property type="protein sequence ID" value="PZQ99176.1"/>
    <property type="molecule type" value="Genomic_DNA"/>
</dbReference>
<sequence length="62" mass="6776">MWRWLPIPADHPAFVEAVAKIKGGNTLRHGEAVKTVMADREAYGIPTKPERGYCGLGSKPEA</sequence>
<gene>
    <name evidence="1" type="ORF">DI533_00260</name>
</gene>
<accession>A0A2W5SBE5</accession>
<name>A0A2W5SBE5_CERSP</name>
<comment type="caution">
    <text evidence="1">The sequence shown here is derived from an EMBL/GenBank/DDBJ whole genome shotgun (WGS) entry which is preliminary data.</text>
</comment>
<dbReference type="Proteomes" id="UP000248975">
    <property type="component" value="Unassembled WGS sequence"/>
</dbReference>
<evidence type="ECO:0000313" key="1">
    <source>
        <dbReference type="EMBL" id="PZQ99176.1"/>
    </source>
</evidence>
<protein>
    <submittedName>
        <fullName evidence="1">Uncharacterized protein</fullName>
    </submittedName>
</protein>
<evidence type="ECO:0000313" key="2">
    <source>
        <dbReference type="Proteomes" id="UP000248975"/>
    </source>
</evidence>